<dbReference type="EMBL" id="VSRR010019667">
    <property type="protein sequence ID" value="MPC62432.1"/>
    <property type="molecule type" value="Genomic_DNA"/>
</dbReference>
<proteinExistence type="predicted"/>
<protein>
    <submittedName>
        <fullName evidence="1">Uncharacterized protein</fullName>
    </submittedName>
</protein>
<dbReference type="Proteomes" id="UP000324222">
    <property type="component" value="Unassembled WGS sequence"/>
</dbReference>
<evidence type="ECO:0000313" key="1">
    <source>
        <dbReference type="EMBL" id="MPC62432.1"/>
    </source>
</evidence>
<dbReference type="AlphaFoldDB" id="A0A5B7GUC7"/>
<organism evidence="1 2">
    <name type="scientific">Portunus trituberculatus</name>
    <name type="common">Swimming crab</name>
    <name type="synonym">Neptunus trituberculatus</name>
    <dbReference type="NCBI Taxonomy" id="210409"/>
    <lineage>
        <taxon>Eukaryota</taxon>
        <taxon>Metazoa</taxon>
        <taxon>Ecdysozoa</taxon>
        <taxon>Arthropoda</taxon>
        <taxon>Crustacea</taxon>
        <taxon>Multicrustacea</taxon>
        <taxon>Malacostraca</taxon>
        <taxon>Eumalacostraca</taxon>
        <taxon>Eucarida</taxon>
        <taxon>Decapoda</taxon>
        <taxon>Pleocyemata</taxon>
        <taxon>Brachyura</taxon>
        <taxon>Eubrachyura</taxon>
        <taxon>Portunoidea</taxon>
        <taxon>Portunidae</taxon>
        <taxon>Portuninae</taxon>
        <taxon>Portunus</taxon>
    </lineage>
</organism>
<accession>A0A5B7GUC7</accession>
<name>A0A5B7GUC7_PORTR</name>
<comment type="caution">
    <text evidence="1">The sequence shown here is derived from an EMBL/GenBank/DDBJ whole genome shotgun (WGS) entry which is preliminary data.</text>
</comment>
<reference evidence="1 2" key="1">
    <citation type="submission" date="2019-05" db="EMBL/GenBank/DDBJ databases">
        <title>Another draft genome of Portunus trituberculatus and its Hox gene families provides insights of decapod evolution.</title>
        <authorList>
            <person name="Jeong J.-H."/>
            <person name="Song I."/>
            <person name="Kim S."/>
            <person name="Choi T."/>
            <person name="Kim D."/>
            <person name="Ryu S."/>
            <person name="Kim W."/>
        </authorList>
    </citation>
    <scope>NUCLEOTIDE SEQUENCE [LARGE SCALE GENOMIC DNA]</scope>
    <source>
        <tissue evidence="1">Muscle</tissue>
    </source>
</reference>
<keyword evidence="2" id="KW-1185">Reference proteome</keyword>
<evidence type="ECO:0000313" key="2">
    <source>
        <dbReference type="Proteomes" id="UP000324222"/>
    </source>
</evidence>
<gene>
    <name evidence="1" type="ORF">E2C01_056517</name>
</gene>
<sequence>MPGRPSCSGAACVLGTPCVLISKYIHQLWHVGVAKECGYIDSTLGYRDFRYRVLLLSHTHEKLLKFHYRDLRCLLSHAQP</sequence>